<keyword evidence="1" id="KW-0548">Nucleotidyltransferase</keyword>
<accession>A0A5B6WIL7</accession>
<comment type="caution">
    <text evidence="1">The sequence shown here is derived from an EMBL/GenBank/DDBJ whole genome shotgun (WGS) entry which is preliminary data.</text>
</comment>
<dbReference type="InterPro" id="IPR043128">
    <property type="entry name" value="Rev_trsase/Diguanyl_cyclase"/>
</dbReference>
<dbReference type="Proteomes" id="UP000325315">
    <property type="component" value="Unassembled WGS sequence"/>
</dbReference>
<dbReference type="OrthoDB" id="437338at2759"/>
<dbReference type="Gene3D" id="3.30.70.270">
    <property type="match status" value="1"/>
</dbReference>
<dbReference type="EMBL" id="SMMG02000003">
    <property type="protein sequence ID" value="KAA3481164.1"/>
    <property type="molecule type" value="Genomic_DNA"/>
</dbReference>
<dbReference type="SUPFAM" id="SSF56672">
    <property type="entry name" value="DNA/RNA polymerases"/>
    <property type="match status" value="1"/>
</dbReference>
<dbReference type="PANTHER" id="PTHR24559">
    <property type="entry name" value="TRANSPOSON TY3-I GAG-POL POLYPROTEIN"/>
    <property type="match status" value="1"/>
</dbReference>
<keyword evidence="2" id="KW-1185">Reference proteome</keyword>
<gene>
    <name evidence="1" type="ORF">EPI10_021552</name>
</gene>
<dbReference type="AlphaFoldDB" id="A0A5B6WIL7"/>
<protein>
    <submittedName>
        <fullName evidence="1">Reverse transcriptase</fullName>
    </submittedName>
</protein>
<keyword evidence="1" id="KW-0695">RNA-directed DNA polymerase</keyword>
<dbReference type="PANTHER" id="PTHR24559:SF447">
    <property type="entry name" value="RNA-DIRECTED DNA POLYMERASE HOMOLOG"/>
    <property type="match status" value="1"/>
</dbReference>
<evidence type="ECO:0000313" key="1">
    <source>
        <dbReference type="EMBL" id="KAA3481164.1"/>
    </source>
</evidence>
<proteinExistence type="predicted"/>
<organism evidence="1 2">
    <name type="scientific">Gossypium australe</name>
    <dbReference type="NCBI Taxonomy" id="47621"/>
    <lineage>
        <taxon>Eukaryota</taxon>
        <taxon>Viridiplantae</taxon>
        <taxon>Streptophyta</taxon>
        <taxon>Embryophyta</taxon>
        <taxon>Tracheophyta</taxon>
        <taxon>Spermatophyta</taxon>
        <taxon>Magnoliopsida</taxon>
        <taxon>eudicotyledons</taxon>
        <taxon>Gunneridae</taxon>
        <taxon>Pentapetalae</taxon>
        <taxon>rosids</taxon>
        <taxon>malvids</taxon>
        <taxon>Malvales</taxon>
        <taxon>Malvaceae</taxon>
        <taxon>Malvoideae</taxon>
        <taxon>Gossypium</taxon>
    </lineage>
</organism>
<dbReference type="GO" id="GO:0003964">
    <property type="term" value="F:RNA-directed DNA polymerase activity"/>
    <property type="evidence" value="ECO:0007669"/>
    <property type="project" value="UniProtKB-KW"/>
</dbReference>
<dbReference type="InterPro" id="IPR043502">
    <property type="entry name" value="DNA/RNA_pol_sf"/>
</dbReference>
<dbReference type="InterPro" id="IPR053134">
    <property type="entry name" value="RNA-dir_DNA_polymerase"/>
</dbReference>
<name>A0A5B6WIL7_9ROSI</name>
<keyword evidence="1" id="KW-0808">Transferase</keyword>
<sequence>MDRLTEHNPIIDFKLKRVTLRRSEGVEVVIVGDRVRFLSNVVSSIKAGKIIGNGCEAYLAYVMGSYEKEIRVYDIRIVKDFPNVFPDKLPGLPPDHEVEFSIALYLGSSLVAVTPCRMAPKELKELMIQLEELHERVVVVFIDGILKYSQTKEEHDAYLRTMLLVLQEKQLFVKLSKCEFWLREGDFALKEQGILCFHGRLYVPCDEKLRHAILTEAHNSLYAMHLGSNKMKYRADPSHVVIEGEIEVRIDLTYDDEPVVIIAHKEKVLRNKKIPLVKVL</sequence>
<reference evidence="2" key="1">
    <citation type="journal article" date="2019" name="Plant Biotechnol. J.">
        <title>Genome sequencing of the Australian wild diploid species Gossypium australe highlights disease resistance and delayed gland morphogenesis.</title>
        <authorList>
            <person name="Cai Y."/>
            <person name="Cai X."/>
            <person name="Wang Q."/>
            <person name="Wang P."/>
            <person name="Zhang Y."/>
            <person name="Cai C."/>
            <person name="Xu Y."/>
            <person name="Wang K."/>
            <person name="Zhou Z."/>
            <person name="Wang C."/>
            <person name="Geng S."/>
            <person name="Li B."/>
            <person name="Dong Q."/>
            <person name="Hou Y."/>
            <person name="Wang H."/>
            <person name="Ai P."/>
            <person name="Liu Z."/>
            <person name="Yi F."/>
            <person name="Sun M."/>
            <person name="An G."/>
            <person name="Cheng J."/>
            <person name="Zhang Y."/>
            <person name="Shi Q."/>
            <person name="Xie Y."/>
            <person name="Shi X."/>
            <person name="Chang Y."/>
            <person name="Huang F."/>
            <person name="Chen Y."/>
            <person name="Hong S."/>
            <person name="Mi L."/>
            <person name="Sun Q."/>
            <person name="Zhang L."/>
            <person name="Zhou B."/>
            <person name="Peng R."/>
            <person name="Zhang X."/>
            <person name="Liu F."/>
        </authorList>
    </citation>
    <scope>NUCLEOTIDE SEQUENCE [LARGE SCALE GENOMIC DNA]</scope>
    <source>
        <strain evidence="2">cv. PA1801</strain>
    </source>
</reference>
<evidence type="ECO:0000313" key="2">
    <source>
        <dbReference type="Proteomes" id="UP000325315"/>
    </source>
</evidence>